<dbReference type="Pfam" id="PF10592">
    <property type="entry name" value="AIPR"/>
    <property type="match status" value="1"/>
</dbReference>
<organism evidence="2 3">
    <name type="scientific">Streptococcus cristatus</name>
    <dbReference type="NCBI Taxonomy" id="45634"/>
    <lineage>
        <taxon>Bacteria</taxon>
        <taxon>Bacillati</taxon>
        <taxon>Bacillota</taxon>
        <taxon>Bacilli</taxon>
        <taxon>Lactobacillales</taxon>
        <taxon>Streptococcaceae</taxon>
        <taxon>Streptococcus</taxon>
    </lineage>
</organism>
<evidence type="ECO:0000313" key="3">
    <source>
        <dbReference type="Proteomes" id="UP000272635"/>
    </source>
</evidence>
<dbReference type="AlphaFoldDB" id="A0A3R9LC33"/>
<accession>A0A3R9LC33</accession>
<dbReference type="RefSeq" id="WP_125446218.1">
    <property type="nucleotide sequence ID" value="NZ_RJPT01000001.1"/>
</dbReference>
<proteinExistence type="predicted"/>
<dbReference type="InterPro" id="IPR018891">
    <property type="entry name" value="AIPR_C"/>
</dbReference>
<dbReference type="EMBL" id="RJPT01000001">
    <property type="protein sequence ID" value="RSJ84138.1"/>
    <property type="molecule type" value="Genomic_DNA"/>
</dbReference>
<evidence type="ECO:0000259" key="1">
    <source>
        <dbReference type="Pfam" id="PF10592"/>
    </source>
</evidence>
<reference evidence="2 3" key="1">
    <citation type="submission" date="2018-11" db="EMBL/GenBank/DDBJ databases">
        <title>Species Designations Belie Phenotypic and Genotypic Heterogeneity in Oral Streptococci.</title>
        <authorList>
            <person name="Velsko I."/>
        </authorList>
    </citation>
    <scope>NUCLEOTIDE SEQUENCE [LARGE SCALE GENOMIC DNA]</scope>
    <source>
        <strain evidence="2 3">BCC41</strain>
    </source>
</reference>
<gene>
    <name evidence="2" type="ORF">D8791_02985</name>
</gene>
<name>A0A3R9LC33_STRCR</name>
<sequence>MVITKYESYYNKIVEKLEIIKTEQNYANLSLAFAHWFLENQYEMSEQEVAESIIDGNGDNGIDAIIHNEENKSLEIFQFKFPSSAKTLNEEIKQGDILKTLNGFNTLVEPSSNVSVEQSNSSFKNFKDSLNDAEIQYFKINFVSFNKGIVADANREQINNFVSIFKSNTGAKIDVEYFSKNEISNIYEKIQRNTSLEVRIPFKTMQPAYSNNGITSSVGVINAKALVENIKDVIGVIFDENVRLLEKNSSVNNGMKKTASSEEASMFYLYNNGITFICDKFTPSPTSQLLTIVGASIVNGCQTVTSLYQLNEEGKLSEDVDILTRIIEISDYEQRSKITEFLNSQNPVKSSYFIANNSIVRDLQTALLEYDYFLERQINEAKHKAKYVDNDIVKNKTIIKLENVIQYYTGYYINKHAALAKRQKGGLYSQDIINEILMHMTAEKVIESYTMYEEIAKIITSYRKNRRNKNNPEFADFMGIDNDEFVKLSNEYLFINTADILLLNIVGNLKKRSQRKTNKVLIKEAIDLVKHTIDSNKEYHKTLPSSITKNQRIYSEIQKKIHE</sequence>
<dbReference type="Proteomes" id="UP000272635">
    <property type="component" value="Unassembled WGS sequence"/>
</dbReference>
<comment type="caution">
    <text evidence="2">The sequence shown here is derived from an EMBL/GenBank/DDBJ whole genome shotgun (WGS) entry which is preliminary data.</text>
</comment>
<evidence type="ECO:0000313" key="2">
    <source>
        <dbReference type="EMBL" id="RSJ84138.1"/>
    </source>
</evidence>
<protein>
    <submittedName>
        <fullName evidence="2">AIPR protein</fullName>
    </submittedName>
</protein>
<feature type="domain" description="Abortive phage infection protein C-terminal" evidence="1">
    <location>
        <begin position="238"/>
        <end position="560"/>
    </location>
</feature>